<dbReference type="SUPFAM" id="SSF52540">
    <property type="entry name" value="P-loop containing nucleoside triphosphate hydrolases"/>
    <property type="match status" value="1"/>
</dbReference>
<dbReference type="RefSeq" id="WP_105749213.1">
    <property type="nucleotide sequence ID" value="NZ_PVLQ01000064.1"/>
</dbReference>
<reference evidence="2 3" key="1">
    <citation type="submission" date="2018-03" db="EMBL/GenBank/DDBJ databases">
        <title>Comparative genomics illustrates the genes involved in a hyperalkaliphilic mechanisms of Serpentinomonas isolated from highly-alkaline calcium-rich serpentinized springs.</title>
        <authorList>
            <person name="Suzuki S."/>
            <person name="Ishii S."/>
            <person name="Walworth N."/>
            <person name="Bird L."/>
            <person name="Kuenen J.G."/>
            <person name="Nealson K.H."/>
        </authorList>
    </citation>
    <scope>NUCLEOTIDE SEQUENCE [LARGE SCALE GENOMIC DNA]</scope>
    <source>
        <strain evidence="2 3">P1</strain>
    </source>
</reference>
<dbReference type="EMBL" id="PVLQ01000064">
    <property type="protein sequence ID" value="PRD64494.1"/>
    <property type="molecule type" value="Genomic_DNA"/>
</dbReference>
<organism evidence="2 3">
    <name type="scientific">Malikia granosa</name>
    <dbReference type="NCBI Taxonomy" id="263067"/>
    <lineage>
        <taxon>Bacteria</taxon>
        <taxon>Pseudomonadati</taxon>
        <taxon>Pseudomonadota</taxon>
        <taxon>Betaproteobacteria</taxon>
        <taxon>Burkholderiales</taxon>
        <taxon>Comamonadaceae</taxon>
        <taxon>Malikia</taxon>
    </lineage>
</organism>
<gene>
    <name evidence="2" type="ORF">C6P64_14205</name>
</gene>
<dbReference type="AlphaFoldDB" id="A0A2S9K273"/>
<dbReference type="PANTHER" id="PTHR34825">
    <property type="entry name" value="CONSERVED PROTEIN, WITH A WEAK D-GALACTARATE DEHYDRATASE/ALTRONATE HYDROLASE DOMAIN"/>
    <property type="match status" value="1"/>
</dbReference>
<comment type="caution">
    <text evidence="2">The sequence shown here is derived from an EMBL/GenBank/DDBJ whole genome shotgun (WGS) entry which is preliminary data.</text>
</comment>
<dbReference type="PANTHER" id="PTHR34825:SF1">
    <property type="entry name" value="AAA-ATPASE-LIKE DOMAIN-CONTAINING PROTEIN"/>
    <property type="match status" value="1"/>
</dbReference>
<evidence type="ECO:0000313" key="2">
    <source>
        <dbReference type="EMBL" id="PRD64494.1"/>
    </source>
</evidence>
<dbReference type="Proteomes" id="UP000238589">
    <property type="component" value="Unassembled WGS sequence"/>
</dbReference>
<dbReference type="InterPro" id="IPR018631">
    <property type="entry name" value="AAA-ATPase-like_dom"/>
</dbReference>
<dbReference type="InterPro" id="IPR012547">
    <property type="entry name" value="PDDEXK_9"/>
</dbReference>
<dbReference type="OrthoDB" id="9146397at2"/>
<proteinExistence type="predicted"/>
<dbReference type="InterPro" id="IPR027417">
    <property type="entry name" value="P-loop_NTPase"/>
</dbReference>
<evidence type="ECO:0000313" key="3">
    <source>
        <dbReference type="Proteomes" id="UP000238589"/>
    </source>
</evidence>
<sequence length="520" mass="59321">MTRRKLPIGIQTFAKLREQGCYYVDKTPLLLRLVREGSFYFLSRPRRFGKSLLIDTLAELFECNRALFDGLHAESHWDWSKSYPVIRISFADGVLHSAERLQQRILDNLRQNAERLGVTFPPDLDVPGQFGELIRQARASHGQRAVVLVDEYDKPILDNITEPGIARQMRDGLRDLYSVIKGQDAHIQFAMLTGVSKFSKVSLFSGLNNLKDITVDARYSEICGYTDEDVDTVFAPELPGLDRAQIRTWYNGYNWTGTSVYNPFDLLLLFDKREFHPYWFETGTPTFLIDVLTQRGVFTPQLQAFVAQENLLGSFDVEQMTTEALLFQTGYLTVGSVWRIPGRAEFTLKYPNLEVQASLNDSLLQRLSGDPSVPGPQVSQLYRLLQARDFAGLQGLFTAFFASIPHDWYRNSPVAQFEGYYASIFYSHFAALGLDIRLEDVTNRGRIDMTVLFDGQVWLFEFKVVELVSDGRALQQIRDRAYADKYRARGEPIHLIGVEFSKARRSVVGFEVETLPSGHV</sequence>
<evidence type="ECO:0000259" key="1">
    <source>
        <dbReference type="Pfam" id="PF09820"/>
    </source>
</evidence>
<name>A0A2S9K273_9BURK</name>
<dbReference type="Pfam" id="PF09820">
    <property type="entry name" value="AAA-ATPase_like"/>
    <property type="match status" value="1"/>
</dbReference>
<accession>A0A2S9K273</accession>
<feature type="domain" description="AAA-ATPase-like" evidence="1">
    <location>
        <begin position="7"/>
        <end position="204"/>
    </location>
</feature>
<protein>
    <recommendedName>
        <fullName evidence="1">AAA-ATPase-like domain-containing protein</fullName>
    </recommendedName>
</protein>
<dbReference type="Pfam" id="PF08011">
    <property type="entry name" value="PDDEXK_9"/>
    <property type="match status" value="1"/>
</dbReference>
<keyword evidence="3" id="KW-1185">Reference proteome</keyword>